<feature type="compositionally biased region" description="Basic and acidic residues" evidence="1">
    <location>
        <begin position="3895"/>
        <end position="3905"/>
    </location>
</feature>
<dbReference type="OrthoDB" id="28894at2759"/>
<feature type="compositionally biased region" description="Low complexity" evidence="1">
    <location>
        <begin position="683"/>
        <end position="694"/>
    </location>
</feature>
<feature type="compositionally biased region" description="Polar residues" evidence="1">
    <location>
        <begin position="1814"/>
        <end position="1823"/>
    </location>
</feature>
<feature type="compositionally biased region" description="Low complexity" evidence="1">
    <location>
        <begin position="1600"/>
        <end position="1610"/>
    </location>
</feature>
<feature type="region of interest" description="Disordered" evidence="1">
    <location>
        <begin position="2370"/>
        <end position="2392"/>
    </location>
</feature>
<dbReference type="GeneID" id="106073011"/>
<feature type="region of interest" description="Disordered" evidence="1">
    <location>
        <begin position="381"/>
        <end position="408"/>
    </location>
</feature>
<feature type="compositionally biased region" description="Basic and acidic residues" evidence="1">
    <location>
        <begin position="3598"/>
        <end position="3612"/>
    </location>
</feature>
<feature type="compositionally biased region" description="Basic and acidic residues" evidence="1">
    <location>
        <begin position="1829"/>
        <end position="1838"/>
    </location>
</feature>
<feature type="compositionally biased region" description="Low complexity" evidence="1">
    <location>
        <begin position="4035"/>
        <end position="4064"/>
    </location>
</feature>
<dbReference type="GO" id="GO:0051016">
    <property type="term" value="P:barbed-end actin filament capping"/>
    <property type="evidence" value="ECO:0007669"/>
    <property type="project" value="TreeGrafter"/>
</dbReference>
<dbReference type="GO" id="GO:0005546">
    <property type="term" value="F:phosphatidylinositol-4,5-bisphosphate binding"/>
    <property type="evidence" value="ECO:0007669"/>
    <property type="project" value="TreeGrafter"/>
</dbReference>
<feature type="compositionally biased region" description="Basic and acidic residues" evidence="1">
    <location>
        <begin position="630"/>
        <end position="641"/>
    </location>
</feature>
<feature type="compositionally biased region" description="Polar residues" evidence="1">
    <location>
        <begin position="2527"/>
        <end position="2539"/>
    </location>
</feature>
<feature type="compositionally biased region" description="Polar residues" evidence="1">
    <location>
        <begin position="2426"/>
        <end position="2435"/>
    </location>
</feature>
<dbReference type="InterPro" id="IPR007122">
    <property type="entry name" value="Villin/Gelsolin"/>
</dbReference>
<feature type="compositionally biased region" description="Basic and acidic residues" evidence="1">
    <location>
        <begin position="2037"/>
        <end position="2046"/>
    </location>
</feature>
<feature type="compositionally biased region" description="Polar residues" evidence="1">
    <location>
        <begin position="1537"/>
        <end position="1554"/>
    </location>
</feature>
<dbReference type="InterPro" id="IPR029006">
    <property type="entry name" value="ADF-H/Gelsolin-like_dom_sf"/>
</dbReference>
<feature type="compositionally biased region" description="Polar residues" evidence="1">
    <location>
        <begin position="2729"/>
        <end position="2743"/>
    </location>
</feature>
<feature type="compositionally biased region" description="Polar residues" evidence="1">
    <location>
        <begin position="2657"/>
        <end position="2669"/>
    </location>
</feature>
<gene>
    <name evidence="4 5 6" type="primary">LOC106073011</name>
</gene>
<feature type="region of interest" description="Disordered" evidence="1">
    <location>
        <begin position="3321"/>
        <end position="3365"/>
    </location>
</feature>
<evidence type="ECO:0000313" key="3">
    <source>
        <dbReference type="Proteomes" id="UP001165740"/>
    </source>
</evidence>
<feature type="compositionally biased region" description="Basic and acidic residues" evidence="1">
    <location>
        <begin position="76"/>
        <end position="95"/>
    </location>
</feature>
<feature type="region of interest" description="Disordered" evidence="1">
    <location>
        <begin position="1994"/>
        <end position="2252"/>
    </location>
</feature>
<feature type="compositionally biased region" description="Polar residues" evidence="1">
    <location>
        <begin position="1886"/>
        <end position="1899"/>
    </location>
</feature>
<feature type="compositionally biased region" description="Basic and acidic residues" evidence="1">
    <location>
        <begin position="2011"/>
        <end position="2029"/>
    </location>
</feature>
<dbReference type="Proteomes" id="UP001165740">
    <property type="component" value="Chromosome 16"/>
</dbReference>
<feature type="compositionally biased region" description="Polar residues" evidence="1">
    <location>
        <begin position="3658"/>
        <end position="3669"/>
    </location>
</feature>
<feature type="region of interest" description="Disordered" evidence="1">
    <location>
        <begin position="4233"/>
        <end position="4253"/>
    </location>
</feature>
<dbReference type="SUPFAM" id="SSF47050">
    <property type="entry name" value="VHP, Villin headpiece domain"/>
    <property type="match status" value="1"/>
</dbReference>
<dbReference type="Pfam" id="PF02209">
    <property type="entry name" value="VHP"/>
    <property type="match status" value="1"/>
</dbReference>
<feature type="compositionally biased region" description="Basic and acidic residues" evidence="1">
    <location>
        <begin position="2062"/>
        <end position="2076"/>
    </location>
</feature>
<evidence type="ECO:0000256" key="1">
    <source>
        <dbReference type="SAM" id="MobiDB-lite"/>
    </source>
</evidence>
<feature type="region of interest" description="Disordered" evidence="1">
    <location>
        <begin position="2292"/>
        <end position="2346"/>
    </location>
</feature>
<feature type="compositionally biased region" description="Polar residues" evidence="1">
    <location>
        <begin position="1"/>
        <end position="14"/>
    </location>
</feature>
<feature type="compositionally biased region" description="Polar residues" evidence="1">
    <location>
        <begin position="652"/>
        <end position="663"/>
    </location>
</feature>
<feature type="compositionally biased region" description="Polar residues" evidence="1">
    <location>
        <begin position="2488"/>
        <end position="2502"/>
    </location>
</feature>
<dbReference type="Gene3D" id="3.40.20.10">
    <property type="entry name" value="Severin"/>
    <property type="match status" value="5"/>
</dbReference>
<dbReference type="PROSITE" id="PS51089">
    <property type="entry name" value="HP"/>
    <property type="match status" value="1"/>
</dbReference>
<feature type="compositionally biased region" description="Basic and acidic residues" evidence="1">
    <location>
        <begin position="2197"/>
        <end position="2206"/>
    </location>
</feature>
<dbReference type="GO" id="GO:0051014">
    <property type="term" value="P:actin filament severing"/>
    <property type="evidence" value="ECO:0007669"/>
    <property type="project" value="TreeGrafter"/>
</dbReference>
<feature type="region of interest" description="Disordered" evidence="1">
    <location>
        <begin position="1057"/>
        <end position="1077"/>
    </location>
</feature>
<feature type="compositionally biased region" description="Polar residues" evidence="1">
    <location>
        <begin position="2798"/>
        <end position="2810"/>
    </location>
</feature>
<feature type="compositionally biased region" description="Polar residues" evidence="1">
    <location>
        <begin position="1284"/>
        <end position="1296"/>
    </location>
</feature>
<feature type="compositionally biased region" description="Basic and acidic residues" evidence="1">
    <location>
        <begin position="3687"/>
        <end position="3702"/>
    </location>
</feature>
<feature type="compositionally biased region" description="Polar residues" evidence="1">
    <location>
        <begin position="564"/>
        <end position="580"/>
    </location>
</feature>
<feature type="region of interest" description="Disordered" evidence="1">
    <location>
        <begin position="3540"/>
        <end position="3562"/>
    </location>
</feature>
<dbReference type="RefSeq" id="XP_055869358.1">
    <property type="nucleotide sequence ID" value="XM_056013383.1"/>
</dbReference>
<feature type="compositionally biased region" description="Basic and acidic residues" evidence="1">
    <location>
        <begin position="4090"/>
        <end position="4104"/>
    </location>
</feature>
<feature type="region of interest" description="Disordered" evidence="1">
    <location>
        <begin position="3595"/>
        <end position="3732"/>
    </location>
</feature>
<feature type="compositionally biased region" description="Basic and acidic residues" evidence="1">
    <location>
        <begin position="2904"/>
        <end position="2913"/>
    </location>
</feature>
<feature type="compositionally biased region" description="Basic and acidic residues" evidence="1">
    <location>
        <begin position="2540"/>
        <end position="2552"/>
    </location>
</feature>
<feature type="compositionally biased region" description="Basic and acidic residues" evidence="1">
    <location>
        <begin position="3062"/>
        <end position="3139"/>
    </location>
</feature>
<feature type="compositionally biased region" description="Basic and acidic residues" evidence="1">
    <location>
        <begin position="1057"/>
        <end position="1066"/>
    </location>
</feature>
<feature type="compositionally biased region" description="Polar residues" evidence="1">
    <location>
        <begin position="2751"/>
        <end position="2790"/>
    </location>
</feature>
<sequence length="5278" mass="589709">MDNQVKRQNANKISPNGKKLSGVQKKEGIAKTSDRLERRQANVKGLSRKYEAKPSHFNYTGCKETPHTCLVVAPPELEKPQENDADGDEKADTKVATESSVMKLKDEQQAYDKQSSSCKSYTSRVKLLTSLRRSTKSRSPSTRGKKTRLHFEAKERNVRANKFGRVAARNLSPKVSRAPAVPEKTTNKIDSENIILASEASGNLRPLCLPFGTAYSNESSAVYPLESLESIESISDLFDNCESFSNNIPACDPPCLDDNPNDYCPIEAKQKYFCVEKSYDKLVEDNKRTADKYCVESSQCSHEHCHADDRYIKTLENSKSNDDFKTCDENTDLNLESKEVVIEKMNFCWEEKEKDSLDIHSHGDEVLALADRRFAKESLESHLSTNQPNGEGISEGMNLTEGEEDDLDEREIPEKLCLQTYAKSKEGEAFQVCKGAQKRKSTELFKVHVHVHARSHQTAHTMSPKPNVKNTKEMVRSHGETVFQKNSATSRGNRKETVKSRDGTKLEANCDYGKETFSFLQAYKMSDIQKYAYRLSPSPSIALKQKQVNLASCGTFLKTSAPTAQRTASCRMSRSSLISEKNSDKSVKLNKATVLDLPKESPKIQTEKNSMKHAQQAGREKNYNLYSSGVDRDRSSPEKRSRPYSKSVVPSRCQNEISGSTKLHSAPYKSHPMSTKTAPQKFSQKTSTKNQSSSVVKINYSRGGDQKMKSNAGASLHITPLYGKAQSGSDKCGPHFLENLAHLTAQSNESSNKSTEGIFSRAIFQPRKTQNMSSHPKQLKTAVCSSSLLLLKSKSLVAQNSHMDNFSIKRASSACSTSRAERERKASRDRDVRAAVTLKTAHIYSNESIGIEKKETSRVETTCAEKSKTQLSKNKIPATKNITSTVRIKEASSEKRNVTRLDKVNDRKGKEATQSIKNVRKDFSKEFSNEESQHLTKHCKSTRNFVENIAVSQQGSQEELMPQSVVQETKEMKQCCIRVSTIQEAKDVAKSLMTSAYKDLMTANRWVSCNEDVSMVSTENVDFMEALRKFELASQVKQSKDAEDKMPPRLSANVHLSKDMTRKEMESSDDDERPPSRLKHCRRATASFGEINLLDTLVDSPHQNTEEKHTVNVRKIDFEPMICIPLANSESAIKVDHQDIGIDCQSLCLIKDLCKSPLGAENSAKGDNSKSLLDALVQKGNENEMCPIRDASDDQLELTTNKQLSPTCTDKSQFKVDVLSNHDDAINVVYEYPIHNIMNADVDESGCQRGMDAPIDKDFTESSNLITNCINNYDYVTEVEASGPNSFPSGSEQLSSFAKKKQSDEGTTKICSSGPETFVGQEKKETSPSASHSCSTNCSCHAVEERSPPIALGDHNQEAEDSESDDAKKSDCNEVISNAETTGITDPQSLEETLTVTLVEKVNHYLANVSPSVEWNNKTVSSESRASLPFECTQSQATPAKNGFDLTDFGTKWAEKITSDQRLKKTSPSYHSVDNTQSVVASSTDLNTNPDQGCASNRSSFIKSSEASFHSIVSSCGDEASLASIVVKVPVKDLPCESSSGSAANPNLNPSQHMADNLDYASTIPTSNRPTLDARKLNLDTTSNHRTREIYPEESPERVSNSSASLPSSPNRAALVVTTASPTYRYSPRTNFPNSNIIVTSINKSPRDRNRLEVSELQELFESLSSRKSPIIAFKNETREIQTTPKVSKHTKGEYKGKDSYPPYRSPRKVEGDNLTTWTNNSLDLTRTATLIDHTLPVSQESGKKIKLNISDLSTDSFNSLFIENAMYLEDVSRLKRGESQLASRSTVPRKLKVKKLSFHKKSGKDEDGKKINSRNPSAQTSIGTGGGIEERENSWSASEEKTTSLAQEAAYFEGQFSPTTESNRITEFESPTLCLSEITDCNTTRSSFTEGLRSSSGNKSHETHLSKFSRQELKSRYEQARQNFQEIRAGDEANEGDCFSKTSPRPVVSHRVQVRQQDSDGRGGVTNEEVDPGLVWSKVDEMEARRRRRLLERATDVSSEDSPSWRSKVYHKETAEDSLTGRRDRAESRLAQSLSQKEETKERVSAGHRSRRGDDSGNNDLAERLARRRAQRLEEQAESSSLDGSADGNRLMGRRWSRDESVRSIDSSENGDANTGVISSRRTRRSDDDYFSNITRNCSEENENVEGSIRSENSAENSGRRRSQRHRKSDNSEPHYWNSKDSANGFSVSSDTGDAFARRLSRDTDSPDESSVNVLDRKGRRQQPSKDSAFSEPREKSTEDVSFDLNNSNNNSSAQKVLLEETMLSAKALRDRRIEDFIHDCVETESATKDKACVGNSNGSPYHRQQKPADHNFSHSQEQSKPTIAAPSEKQHSSFNGKDVDKPCEEDNQALSNFKARLLRLRGVETDDTECLKENSEEVPMPPETRSIQESHKTEIYSENSIPEISQTNNTTNNVDTTAESVLASCTPNASSATPEVERKSKRRVDKSALRKSPLNMSTGSTDLTDETPHSDPTLEDSKTRRRTEGSVVSQHATFWENPNPQHAPPPSRARANIPTRYMGDLSAKISASRQKFSQQATEPDKSARSKLDTTNDVHLKTKKVDLGQLIQKFSGSESNSEKSETEAEATTSAVQRPWVRRQKAEEIHSSSEDSEGARRTPERTQSLRRYGEKPADSSVSVSRLEKSASFRSDFMSRRLAQNTSELTNQFGKTKEVTPPPKEATPPPKEATPPLKDTHYLREASPLKTTPGVPLASERTLKLDNKTKDLSDSSSVGNVPNNASENAHSRNDPSSRAIFNSIRNFSPEPGSTLQKAPSSISSDTKLTDSTLASLGNRAWISGSSRRSNAPSQTEKLDDKLKKDNALETIGLPSKETSTFLTHPATSTTKNDLGKDKKPVLTTLDKSLELLSKVTEELDHPEQPSSLPPSPLDITSPRNKSRSPSIDDAQRYIREVETSIASISPRSSPEKTKDSNSLSSRFTYKFHDENKALEERKQQVDIHSVRDTKSSDREMKLVDKGLNEKTVRDRSRDLSSRERDTKSQECDLKSQEPSFKIRDHDIKSQERDTKSRERDPKLQERDIRTKELDTKTPDRDIKSQELNIKSQERDIKTPERNIKSQERDFKSQDRDTKTQERDIKSQARDTKRPEPNIKSQDRDIKSQDRDTKTPERNIKLHEGDAKESNLTNMVKSTNVHQLQDAEKGIDLVSQKIPLQPSPSSMDSSIAETSLKAATVSAHFSVSTSSGMSRSSSFKDATDLTEKRKGILKRASSLKSSEGSSYPIVDPQLAKILQQRKHLVGDVLEEEEDKEDKEKKRTISATEEIQENLKYSMQKAAEQGRNPEEDEALKRMSVAERVQYMQHKMEEEKYAASASRSRSGMSTPRSRPVSGLITPTQFKYEGPHMSSSSSASSISALATVPGANSRKSSVTSVASASDARLAGSTSLSGPQLIEKLTEIAEASEAFQERRHRFQQRNRNDWRHQTQPVTLEEINAADSLETVSAFRALVRKKTSINAFDQLKDQSVSRQPLPLGGKKAEFPQHLTPSPKNQRRGRRLRHRTLPVTAEELNAVPENQMLIMHPEWAKTEDTEEKRDSKADSGILSGSDVDLLHEQSGVLASDLESGDKELSKMTISARANFFKGLEEKSRADREKEKSASGAKRYIMRKKRERSQTMPVTDDELMDAAESGDGSSESPRMAQSEVVSRSRSTSISEAGEGGQHDEDELTKLSLSEKVKLFSQLKDKEQQPPPKVEAPVKRRGRKQPSRFSTQPVTSEEVEQAAAYSRISPLAMSLVKPPDPEMLKGLPLKDQRELMAQHAEMFLSQSSLRSISRSGSNTSLSQPSSRRASVTLDDAADKKPEVAEEERHDRRGIMKDKSASTKELHEIKSILRSEPVKVPSEPEVHSILKSPWDNHTSSSEPRGILKKAKSEDIPSIDSNEDLKSILKHDESDEEESHLKPRSRSNSQPYSILKREPSPQPGDHEIRSILKTPSHENVPHLTSAMRRGSSDSDSLATGSGALKSALRHRGQTSEGEEGHAEESASTPELKSALHKPHASSVEDILDDANSHIHVDLTLSISGTGHQGSSSKTSTSKSSGASSPPRSTGRSSLEKEDEVKTISSKAPVQDSLSEQATGEKDTLKVPEDTDARLSTSASEGEGESSAGELLDEPQKRLKKKSRINRATNSERYKTQPPELPDTSATTIEQTRRKYKYEGRNKTQPITTGEMREAEAAAPVSNLVKTPGGSISERLNQLKTSGNEEWKKRVEKKDDIIPLASPSVVKLREQSGPRPPRPTSIADRLNELEVSSKTWQNRVEESDAKQFTVAAKLSNNVTDSPLVNKLKNLPKKEGDGISPLASPVTPTKEFIAKIPLPKDIVHDPLAKIQPTKRESESEDKKEPVRVEVPNVSEELQTFFNVKTIDDITDRVELTVDDFDNIFIEAENILPAVHKIKPQRKARPTSLNPLKYMKVEILNEYLEVTSGVAEKELRRVKREGLAKDAGFAEAALAGLASKENFKQVELRRTDSGSSVHGVALEPYKDLMLFHVKGRRTVQTRVVEPHTRSVNSGDCYVLVTPDKVLQWEGQFANVIEKAKASEIASCIQTKKELCCKRANEVLTVYQSKDNYGNGKLFWSLLEGERQSQVCGPDNEDELYEASITKANMIYRLEGNALLPYTEYWGDLPKYEMLQKNEVIVFDFGTEFYLWQGKSVGMEQRKLGLKLAKQLFEKGYDYTESAINPLSPLRTEEHGGLPLKADKRPPWVIFGKVSQNMETILFREKFADWPDSSRMIGVKGLDLIGSENTSKDIQELKPYDATLMLPQNSSPVTLKLEGSDLGRGLKWAEDMQGFVKEQNIITISVATWHVLEYEHFKLDQASLGQFHEGDTYVVRWQYMIASANLRNVKGLAKNIPKGRERCAYFFWQGSQSTINEKGASALMTVELDEERGPQVRVLQGKEIPCFLNLFNGKMVVHIGKREDPSTSTQGAWRLFCVRGDYENETCLVEIPVSIEHLRSRSSLLLLNVNTGIVYIWHGCKSPKHTRELVRHTMDKFKESPPAEFGLHKSAVITITEVEEGEEKREIWAALDSRDRQLYHSLLLDPKPYTHTIRLFHMSSVNMVFEVHEQLNPSRVSDLTTPYPFLQSDLYKAAQPALFLVDNAHEVYLWQGWFPVGSHDTDNVNTGSATARFNMDRKCAMETTLHYCKVKNPTHPPTAYLVCAGVEPECFTTLFPVWTVDTVVQDIALEEGKSKGYKEKVSEVHHRLTKTKYTLAELQERPLPEGVEPMKLEFYLEDVEFEEILGMKRDEFYAQPAWKQRQLKIQAKLF</sequence>
<feature type="region of interest" description="Disordered" evidence="1">
    <location>
        <begin position="4336"/>
        <end position="4357"/>
    </location>
</feature>
<evidence type="ECO:0000313" key="4">
    <source>
        <dbReference type="RefSeq" id="XP_055869358.1"/>
    </source>
</evidence>
<feature type="compositionally biased region" description="Basic and acidic residues" evidence="1">
    <location>
        <begin position="3540"/>
        <end position="3553"/>
    </location>
</feature>
<feature type="region of interest" description="Disordered" evidence="1">
    <location>
        <begin position="2527"/>
        <end position="2552"/>
    </location>
</feature>
<feature type="compositionally biased region" description="Polar residues" evidence="1">
    <location>
        <begin position="4074"/>
        <end position="4089"/>
    </location>
</feature>
<feature type="region of interest" description="Disordered" evidence="1">
    <location>
        <begin position="2831"/>
        <end position="2853"/>
    </location>
</feature>
<dbReference type="Gene3D" id="1.10.950.10">
    <property type="entry name" value="Villin headpiece domain"/>
    <property type="match status" value="1"/>
</dbReference>
<feature type="region of interest" description="Disordered" evidence="1">
    <location>
        <begin position="1886"/>
        <end position="1914"/>
    </location>
</feature>
<feature type="region of interest" description="Disordered" evidence="1">
    <location>
        <begin position="1284"/>
        <end position="1336"/>
    </location>
</feature>
<feature type="compositionally biased region" description="Basic and acidic residues" evidence="1">
    <location>
        <begin position="24"/>
        <end position="35"/>
    </location>
</feature>
<feature type="region of interest" description="Disordered" evidence="1">
    <location>
        <begin position="2950"/>
        <end position="3141"/>
    </location>
</feature>
<reference evidence="4 5" key="1">
    <citation type="submission" date="2025-04" db="UniProtKB">
        <authorList>
            <consortium name="RefSeq"/>
        </authorList>
    </citation>
    <scope>IDENTIFICATION</scope>
</reference>
<feature type="compositionally biased region" description="Basic and acidic residues" evidence="1">
    <location>
        <begin position="597"/>
        <end position="610"/>
    </location>
</feature>
<feature type="compositionally biased region" description="Basic and acidic residues" evidence="1">
    <location>
        <begin position="3927"/>
        <end position="3952"/>
    </location>
</feature>
<feature type="compositionally biased region" description="Low complexity" evidence="1">
    <location>
        <begin position="4109"/>
        <end position="4121"/>
    </location>
</feature>
<dbReference type="InterPro" id="IPR036886">
    <property type="entry name" value="Villin_headpiece_dom_sf"/>
</dbReference>
<dbReference type="GO" id="GO:0005737">
    <property type="term" value="C:cytoplasm"/>
    <property type="evidence" value="ECO:0007669"/>
    <property type="project" value="TreeGrafter"/>
</dbReference>
<feature type="compositionally biased region" description="Pro residues" evidence="1">
    <location>
        <begin position="2675"/>
        <end position="2688"/>
    </location>
</feature>
<feature type="region of interest" description="Disordered" evidence="1">
    <location>
        <begin position="2571"/>
        <end position="2815"/>
    </location>
</feature>
<feature type="compositionally biased region" description="Polar residues" evidence="1">
    <location>
        <begin position="1327"/>
        <end position="1336"/>
    </location>
</feature>
<keyword evidence="3" id="KW-1185">Reference proteome</keyword>
<feature type="region of interest" description="Disordered" evidence="1">
    <location>
        <begin position="2426"/>
        <end position="2515"/>
    </location>
</feature>
<feature type="compositionally biased region" description="Polar residues" evidence="1">
    <location>
        <begin position="672"/>
        <end position="682"/>
    </location>
</feature>
<feature type="compositionally biased region" description="Basic and acidic residues" evidence="1">
    <location>
        <begin position="2950"/>
        <end position="3055"/>
    </location>
</feature>
<dbReference type="SMART" id="SM00262">
    <property type="entry name" value="GEL"/>
    <property type="match status" value="3"/>
</dbReference>
<feature type="region of interest" description="Disordered" evidence="1">
    <location>
        <begin position="3481"/>
        <end position="3512"/>
    </location>
</feature>
<feature type="region of interest" description="Disordered" evidence="1">
    <location>
        <begin position="1352"/>
        <end position="1371"/>
    </location>
</feature>
<feature type="compositionally biased region" description="Basic and acidic residues" evidence="1">
    <location>
        <begin position="4162"/>
        <end position="4173"/>
    </location>
</feature>
<protein>
    <submittedName>
        <fullName evidence="4 5">Uncharacterized protein LOC106073011 isoform X1</fullName>
    </submittedName>
</protein>
<feature type="compositionally biased region" description="Polar residues" evidence="1">
    <location>
        <begin position="2831"/>
        <end position="2847"/>
    </location>
</feature>
<dbReference type="SUPFAM" id="SSF55753">
    <property type="entry name" value="Actin depolymerizing proteins"/>
    <property type="match status" value="5"/>
</dbReference>
<feature type="compositionally biased region" description="Basic and acidic residues" evidence="1">
    <location>
        <begin position="1900"/>
        <end position="1914"/>
    </location>
</feature>
<feature type="compositionally biased region" description="Polar residues" evidence="1">
    <location>
        <begin position="2105"/>
        <end position="2119"/>
    </location>
</feature>
<dbReference type="RefSeq" id="XP_055869360.1">
    <property type="nucleotide sequence ID" value="XM_056013385.1"/>
</dbReference>
<dbReference type="SMART" id="SM00153">
    <property type="entry name" value="VHP"/>
    <property type="match status" value="1"/>
</dbReference>
<feature type="compositionally biased region" description="Polar residues" evidence="1">
    <location>
        <begin position="1997"/>
        <end position="2006"/>
    </location>
</feature>
<dbReference type="PANTHER" id="PTHR11977">
    <property type="entry name" value="VILLIN"/>
    <property type="match status" value="1"/>
</dbReference>
<dbReference type="CDD" id="cd11293">
    <property type="entry name" value="gelsolin_S4_like"/>
    <property type="match status" value="1"/>
</dbReference>
<feature type="region of interest" description="Disordered" evidence="1">
    <location>
        <begin position="1"/>
        <end position="35"/>
    </location>
</feature>
<feature type="region of interest" description="Disordered" evidence="1">
    <location>
        <begin position="2872"/>
        <end position="2935"/>
    </location>
</feature>
<feature type="compositionally biased region" description="Basic and acidic residues" evidence="1">
    <location>
        <begin position="3810"/>
        <end position="3861"/>
    </location>
</feature>
<evidence type="ECO:0000313" key="5">
    <source>
        <dbReference type="RefSeq" id="XP_055869359.1"/>
    </source>
</evidence>
<dbReference type="InterPro" id="IPR003128">
    <property type="entry name" value="Villin_headpiece"/>
</dbReference>
<evidence type="ECO:0000313" key="6">
    <source>
        <dbReference type="RefSeq" id="XP_055869360.1"/>
    </source>
</evidence>
<evidence type="ECO:0000259" key="2">
    <source>
        <dbReference type="PROSITE" id="PS51089"/>
    </source>
</evidence>
<feature type="compositionally biased region" description="Low complexity" evidence="1">
    <location>
        <begin position="3782"/>
        <end position="3796"/>
    </location>
</feature>
<feature type="compositionally biased region" description="Basic and acidic residues" evidence="1">
    <location>
        <begin position="1586"/>
        <end position="1597"/>
    </location>
</feature>
<name>A0A9W2Z366_BIOGL</name>
<dbReference type="GO" id="GO:0051015">
    <property type="term" value="F:actin filament binding"/>
    <property type="evidence" value="ECO:0007669"/>
    <property type="project" value="InterPro"/>
</dbReference>
<proteinExistence type="predicted"/>
<feature type="region of interest" description="Disordered" evidence="1">
    <location>
        <begin position="564"/>
        <end position="694"/>
    </location>
</feature>
<dbReference type="GO" id="GO:0008154">
    <property type="term" value="P:actin polymerization or depolymerization"/>
    <property type="evidence" value="ECO:0007669"/>
    <property type="project" value="TreeGrafter"/>
</dbReference>
<feature type="region of interest" description="Disordered" evidence="1">
    <location>
        <begin position="1536"/>
        <end position="1555"/>
    </location>
</feature>
<feature type="region of interest" description="Disordered" evidence="1">
    <location>
        <begin position="74"/>
        <end position="117"/>
    </location>
</feature>
<organism evidence="3 6">
    <name type="scientific">Biomphalaria glabrata</name>
    <name type="common">Bloodfluke planorb</name>
    <name type="synonym">Freshwater snail</name>
    <dbReference type="NCBI Taxonomy" id="6526"/>
    <lineage>
        <taxon>Eukaryota</taxon>
        <taxon>Metazoa</taxon>
        <taxon>Spiralia</taxon>
        <taxon>Lophotrochozoa</taxon>
        <taxon>Mollusca</taxon>
        <taxon>Gastropoda</taxon>
        <taxon>Heterobranchia</taxon>
        <taxon>Euthyneura</taxon>
        <taxon>Panpulmonata</taxon>
        <taxon>Hygrophila</taxon>
        <taxon>Lymnaeoidea</taxon>
        <taxon>Planorbidae</taxon>
        <taxon>Biomphalaria</taxon>
    </lineage>
</organism>
<feature type="compositionally biased region" description="Polar residues" evidence="1">
    <location>
        <begin position="2180"/>
        <end position="2193"/>
    </location>
</feature>
<accession>A0A9W2Z366</accession>
<feature type="region of interest" description="Disordered" evidence="1">
    <location>
        <begin position="3782"/>
        <end position="4020"/>
    </location>
</feature>
<dbReference type="GO" id="GO:0015629">
    <property type="term" value="C:actin cytoskeleton"/>
    <property type="evidence" value="ECO:0007669"/>
    <property type="project" value="TreeGrafter"/>
</dbReference>
<feature type="domain" description="HP" evidence="2">
    <location>
        <begin position="5215"/>
        <end position="5278"/>
    </location>
</feature>
<feature type="region of interest" description="Disordered" evidence="1">
    <location>
        <begin position="1561"/>
        <end position="1610"/>
    </location>
</feature>
<dbReference type="RefSeq" id="XP_055869359.1">
    <property type="nucleotide sequence ID" value="XM_056013384.1"/>
</dbReference>
<feature type="region of interest" description="Disordered" evidence="1">
    <location>
        <begin position="1928"/>
        <end position="1971"/>
    </location>
</feature>
<feature type="compositionally biased region" description="Basic and acidic residues" evidence="1">
    <location>
        <begin position="2600"/>
        <end position="2620"/>
    </location>
</feature>
<feature type="compositionally biased region" description="Basic and acidic residues" evidence="1">
    <location>
        <begin position="2477"/>
        <end position="2486"/>
    </location>
</feature>
<feature type="region of interest" description="Disordered" evidence="1">
    <location>
        <begin position="4032"/>
        <end position="4221"/>
    </location>
</feature>
<feature type="compositionally biased region" description="Basic and acidic residues" evidence="1">
    <location>
        <begin position="2716"/>
        <end position="2728"/>
    </location>
</feature>
<dbReference type="PANTHER" id="PTHR11977:SF45">
    <property type="entry name" value="SUPERVILLIN"/>
    <property type="match status" value="1"/>
</dbReference>
<feature type="region of interest" description="Disordered" evidence="1">
    <location>
        <begin position="1797"/>
        <end position="1838"/>
    </location>
</feature>